<dbReference type="Pfam" id="PF03466">
    <property type="entry name" value="LysR_substrate"/>
    <property type="match status" value="1"/>
</dbReference>
<evidence type="ECO:0000313" key="7">
    <source>
        <dbReference type="Proteomes" id="UP000078596"/>
    </source>
</evidence>
<dbReference type="InterPro" id="IPR000847">
    <property type="entry name" value="LysR_HTH_N"/>
</dbReference>
<proteinExistence type="inferred from homology"/>
<dbReference type="SUPFAM" id="SSF46785">
    <property type="entry name" value="Winged helix' DNA-binding domain"/>
    <property type="match status" value="1"/>
</dbReference>
<dbReference type="InterPro" id="IPR036390">
    <property type="entry name" value="WH_DNA-bd_sf"/>
</dbReference>
<keyword evidence="3" id="KW-0238">DNA-binding</keyword>
<dbReference type="PROSITE" id="PS50931">
    <property type="entry name" value="HTH_LYSR"/>
    <property type="match status" value="1"/>
</dbReference>
<dbReference type="Gene3D" id="1.10.10.10">
    <property type="entry name" value="Winged helix-like DNA-binding domain superfamily/Winged helix DNA-binding domain"/>
    <property type="match status" value="1"/>
</dbReference>
<organism evidence="6 7">
    <name type="scientific">Halothiobacillus diazotrophicus</name>
    <dbReference type="NCBI Taxonomy" id="1860122"/>
    <lineage>
        <taxon>Bacteria</taxon>
        <taxon>Pseudomonadati</taxon>
        <taxon>Pseudomonadota</taxon>
        <taxon>Gammaproteobacteria</taxon>
        <taxon>Chromatiales</taxon>
        <taxon>Halothiobacillaceae</taxon>
        <taxon>Halothiobacillus</taxon>
    </lineage>
</organism>
<protein>
    <submittedName>
        <fullName evidence="6">LysR family transcriptional regulator</fullName>
    </submittedName>
</protein>
<dbReference type="KEGG" id="haz:A9404_06270"/>
<dbReference type="AlphaFoldDB" id="A0A191ZGN1"/>
<evidence type="ECO:0000256" key="1">
    <source>
        <dbReference type="ARBA" id="ARBA00009437"/>
    </source>
</evidence>
<name>A0A191ZGN1_9GAMM</name>
<evidence type="ECO:0000259" key="5">
    <source>
        <dbReference type="PROSITE" id="PS50931"/>
    </source>
</evidence>
<reference evidence="6 7" key="1">
    <citation type="submission" date="2016-06" db="EMBL/GenBank/DDBJ databases">
        <title>Insight into the functional genes involving in sulfur oxidation in Pearl River water.</title>
        <authorList>
            <person name="Luo J."/>
            <person name="Tan X."/>
            <person name="Lin W."/>
        </authorList>
    </citation>
    <scope>NUCLEOTIDE SEQUENCE [LARGE SCALE GENOMIC DNA]</scope>
    <source>
        <strain evidence="6 7">LS2</strain>
    </source>
</reference>
<dbReference type="EMBL" id="CP016027">
    <property type="protein sequence ID" value="ANJ67039.1"/>
    <property type="molecule type" value="Genomic_DNA"/>
</dbReference>
<feature type="domain" description="HTH lysR-type" evidence="5">
    <location>
        <begin position="5"/>
        <end position="62"/>
    </location>
</feature>
<evidence type="ECO:0000256" key="2">
    <source>
        <dbReference type="ARBA" id="ARBA00023015"/>
    </source>
</evidence>
<accession>A0A191ZGN1</accession>
<keyword evidence="7" id="KW-1185">Reference proteome</keyword>
<comment type="similarity">
    <text evidence="1">Belongs to the LysR transcriptional regulatory family.</text>
</comment>
<dbReference type="Pfam" id="PF00126">
    <property type="entry name" value="HTH_1"/>
    <property type="match status" value="1"/>
</dbReference>
<dbReference type="GO" id="GO:0000976">
    <property type="term" value="F:transcription cis-regulatory region binding"/>
    <property type="evidence" value="ECO:0007669"/>
    <property type="project" value="TreeGrafter"/>
</dbReference>
<dbReference type="PANTHER" id="PTHR30126:SF5">
    <property type="entry name" value="HTH-TYPE TRANSCRIPTIONAL ACTIVATOR CMPR"/>
    <property type="match status" value="1"/>
</dbReference>
<keyword evidence="4" id="KW-0804">Transcription</keyword>
<dbReference type="GO" id="GO:0003700">
    <property type="term" value="F:DNA-binding transcription factor activity"/>
    <property type="evidence" value="ECO:0007669"/>
    <property type="project" value="InterPro"/>
</dbReference>
<dbReference type="InterPro" id="IPR005119">
    <property type="entry name" value="LysR_subst-bd"/>
</dbReference>
<dbReference type="PRINTS" id="PR00039">
    <property type="entry name" value="HTHLYSR"/>
</dbReference>
<dbReference type="RefSeq" id="WP_066099401.1">
    <property type="nucleotide sequence ID" value="NZ_CP016027.1"/>
</dbReference>
<dbReference type="OrthoDB" id="9771171at2"/>
<dbReference type="SUPFAM" id="SSF53850">
    <property type="entry name" value="Periplasmic binding protein-like II"/>
    <property type="match status" value="1"/>
</dbReference>
<keyword evidence="2" id="KW-0805">Transcription regulation</keyword>
<dbReference type="Gene3D" id="3.40.190.290">
    <property type="match status" value="1"/>
</dbReference>
<dbReference type="InterPro" id="IPR036388">
    <property type="entry name" value="WH-like_DNA-bd_sf"/>
</dbReference>
<gene>
    <name evidence="6" type="ORF">A9404_06270</name>
</gene>
<evidence type="ECO:0000313" key="6">
    <source>
        <dbReference type="EMBL" id="ANJ67039.1"/>
    </source>
</evidence>
<dbReference type="PANTHER" id="PTHR30126">
    <property type="entry name" value="HTH-TYPE TRANSCRIPTIONAL REGULATOR"/>
    <property type="match status" value="1"/>
</dbReference>
<sequence>MRHYTTFRQLEIFEAIARLGSFTRASEELFLTQPTVSMQMKKLSDMVGVPLIEQVGKKIHLTPDGQELAQATRDIFGIMDRYIMSVAERQGLKKGELRLMAITTASYFAPRLLGEFAKLYPGIDVSLRVTNKEQVLASIANNLDDLYLLGQPPEDMDVVSTPIMDNPIVVLAPPDHPLANEKDISLARVAQEPWLMREKGSGTRIAIERCFARENIDMRPRLELGSNEAIKQAILTGLGISALSRHTLALNHPGQFAVLDVQGFPIIRHWYAIYPAGRQLSVATRAFLDYLLHREQEVPFPGERTDVPMILSAP</sequence>
<dbReference type="STRING" id="1860122.A9404_06270"/>
<evidence type="ECO:0000256" key="3">
    <source>
        <dbReference type="ARBA" id="ARBA00023125"/>
    </source>
</evidence>
<dbReference type="CDD" id="cd08419">
    <property type="entry name" value="PBP2_CbbR_RubisCO_like"/>
    <property type="match status" value="1"/>
</dbReference>
<dbReference type="Proteomes" id="UP000078596">
    <property type="component" value="Chromosome"/>
</dbReference>
<evidence type="ECO:0000256" key="4">
    <source>
        <dbReference type="ARBA" id="ARBA00023163"/>
    </source>
</evidence>